<comment type="caution">
    <text evidence="2">The sequence shown here is derived from an EMBL/GenBank/DDBJ whole genome shotgun (WGS) entry which is preliminary data.</text>
</comment>
<reference evidence="2 3" key="1">
    <citation type="submission" date="2023-07" db="EMBL/GenBank/DDBJ databases">
        <title>Genomic Encyclopedia of Type Strains, Phase IV (KMG-IV): sequencing the most valuable type-strain genomes for metagenomic binning, comparative biology and taxonomic classification.</title>
        <authorList>
            <person name="Goeker M."/>
        </authorList>
    </citation>
    <scope>NUCLEOTIDE SEQUENCE [LARGE SCALE GENOMIC DNA]</scope>
    <source>
        <strain evidence="2 3">DSM 19562</strain>
    </source>
</reference>
<evidence type="ECO:0008006" key="4">
    <source>
        <dbReference type="Google" id="ProtNLM"/>
    </source>
</evidence>
<evidence type="ECO:0000313" key="2">
    <source>
        <dbReference type="EMBL" id="MDQ0445258.1"/>
    </source>
</evidence>
<accession>A0ABU0HTT6</accession>
<keyword evidence="3" id="KW-1185">Reference proteome</keyword>
<dbReference type="RefSeq" id="WP_238248740.1">
    <property type="nucleotide sequence ID" value="NZ_BPQX01000021.1"/>
</dbReference>
<protein>
    <recommendedName>
        <fullName evidence="4">HTH cro/C1-type domain-containing protein</fullName>
    </recommendedName>
</protein>
<organism evidence="2 3">
    <name type="scientific">Methylobacterium persicinum</name>
    <dbReference type="NCBI Taxonomy" id="374426"/>
    <lineage>
        <taxon>Bacteria</taxon>
        <taxon>Pseudomonadati</taxon>
        <taxon>Pseudomonadota</taxon>
        <taxon>Alphaproteobacteria</taxon>
        <taxon>Hyphomicrobiales</taxon>
        <taxon>Methylobacteriaceae</taxon>
        <taxon>Methylobacterium</taxon>
    </lineage>
</organism>
<evidence type="ECO:0000313" key="3">
    <source>
        <dbReference type="Proteomes" id="UP001236369"/>
    </source>
</evidence>
<dbReference type="Proteomes" id="UP001236369">
    <property type="component" value="Unassembled WGS sequence"/>
</dbReference>
<gene>
    <name evidence="2" type="ORF">QO016_004785</name>
</gene>
<name>A0ABU0HTT6_9HYPH</name>
<sequence length="132" mass="15031">MTAIAKYSRRNPEPRKQRRSTVTIPERASPAVKLVFAEMNRQNKTYDSVEAGSGINRPTVKAWRHKNHPNLESISAVLGFLNFEFVPIPRERALPDSIREALKPIADLLRLEMRDAVGFAFEIAYRQPGRST</sequence>
<feature type="region of interest" description="Disordered" evidence="1">
    <location>
        <begin position="1"/>
        <end position="22"/>
    </location>
</feature>
<dbReference type="EMBL" id="JAUSVV010000023">
    <property type="protein sequence ID" value="MDQ0445258.1"/>
    <property type="molecule type" value="Genomic_DNA"/>
</dbReference>
<evidence type="ECO:0000256" key="1">
    <source>
        <dbReference type="SAM" id="MobiDB-lite"/>
    </source>
</evidence>
<proteinExistence type="predicted"/>